<organism evidence="3 4">
    <name type="scientific">Strongyloides venezuelensis</name>
    <name type="common">Threadworm</name>
    <dbReference type="NCBI Taxonomy" id="75913"/>
    <lineage>
        <taxon>Eukaryota</taxon>
        <taxon>Metazoa</taxon>
        <taxon>Ecdysozoa</taxon>
        <taxon>Nematoda</taxon>
        <taxon>Chromadorea</taxon>
        <taxon>Rhabditida</taxon>
        <taxon>Tylenchina</taxon>
        <taxon>Panagrolaimomorpha</taxon>
        <taxon>Strongyloidoidea</taxon>
        <taxon>Strongyloididae</taxon>
        <taxon>Strongyloides</taxon>
    </lineage>
</organism>
<feature type="signal peptide" evidence="1">
    <location>
        <begin position="1"/>
        <end position="18"/>
    </location>
</feature>
<dbReference type="InterPro" id="IPR000742">
    <property type="entry name" value="EGF"/>
</dbReference>
<evidence type="ECO:0000259" key="2">
    <source>
        <dbReference type="PROSITE" id="PS00022"/>
    </source>
</evidence>
<evidence type="ECO:0000256" key="1">
    <source>
        <dbReference type="SAM" id="SignalP"/>
    </source>
</evidence>
<feature type="domain" description="EGF-like" evidence="2">
    <location>
        <begin position="244"/>
        <end position="255"/>
    </location>
</feature>
<dbReference type="PROSITE" id="PS00022">
    <property type="entry name" value="EGF_1"/>
    <property type="match status" value="1"/>
</dbReference>
<proteinExistence type="predicted"/>
<keyword evidence="1" id="KW-0732">Signal</keyword>
<name>A0A0K0FQT8_STRVS</name>
<evidence type="ECO:0000313" key="4">
    <source>
        <dbReference type="WBParaSite" id="SVE_1208800.1"/>
    </source>
</evidence>
<evidence type="ECO:0000313" key="3">
    <source>
        <dbReference type="Proteomes" id="UP000035680"/>
    </source>
</evidence>
<protein>
    <submittedName>
        <fullName evidence="4">EGF-like domain-containing protein</fullName>
    </submittedName>
</protein>
<reference evidence="4" key="2">
    <citation type="submission" date="2015-08" db="UniProtKB">
        <authorList>
            <consortium name="WormBaseParasite"/>
        </authorList>
    </citation>
    <scope>IDENTIFICATION</scope>
</reference>
<dbReference type="Proteomes" id="UP000035680">
    <property type="component" value="Unassembled WGS sequence"/>
</dbReference>
<sequence length="377" mass="44369">MKRIKFIFFIILPYLAMAKKRKILQDDYGFPIKTLRNGTVILYYHIQDNIESLENNINKAFSFLNRKTCIIFQKVSDNSSLNKTIIRSSDKCSASLEIKNRKLLFAINVNHSCINKEILQRLIYLNFNMIVKTKKCILENQPYMRGPIFDDRIYDFIYRCVFFDPYEAELMITNYNLIEFIFLIKPKRKGIKSKDLKQKDYSKIFSFRDLKYINENVCKNTCKNPPLPQCENGGYVNPKNCTECLCPFFYTGKSCEKYETPKRQDYCGRQLLKVSSVYATKILNLEVECFYRIIPSINKKIVLTFQTNTQFYWNCSNYKLLEIKYIRDKTIDGVMPCGNITSFNITGIKNSSVLLYHDKISAIDPIVYIKYMEVGED</sequence>
<feature type="chain" id="PRO_5005330026" evidence="1">
    <location>
        <begin position="19"/>
        <end position="377"/>
    </location>
</feature>
<accession>A0A0K0FQT8</accession>
<keyword evidence="3" id="KW-1185">Reference proteome</keyword>
<reference evidence="3" key="1">
    <citation type="submission" date="2014-07" db="EMBL/GenBank/DDBJ databases">
        <authorList>
            <person name="Martin A.A"/>
            <person name="De Silva N."/>
        </authorList>
    </citation>
    <scope>NUCLEOTIDE SEQUENCE</scope>
</reference>
<dbReference type="WBParaSite" id="SVE_1208800.1">
    <property type="protein sequence ID" value="SVE_1208800.1"/>
    <property type="gene ID" value="SVE_1208800"/>
</dbReference>
<dbReference type="AlphaFoldDB" id="A0A0K0FQT8"/>